<comment type="similarity">
    <text evidence="2">Belongs to the hyi family.</text>
</comment>
<evidence type="ECO:0000256" key="1">
    <source>
        <dbReference type="ARBA" id="ARBA00023235"/>
    </source>
</evidence>
<dbReference type="FunFam" id="3.20.20.150:FF:000007">
    <property type="entry name" value="Hydroxypyruvate isomerase"/>
    <property type="match status" value="1"/>
</dbReference>
<dbReference type="EC" id="5.3.1.35" evidence="5"/>
<dbReference type="GO" id="GO:0046487">
    <property type="term" value="P:glyoxylate metabolic process"/>
    <property type="evidence" value="ECO:0007669"/>
    <property type="project" value="TreeGrafter"/>
</dbReference>
<proteinExistence type="inferred from homology"/>
<dbReference type="InterPro" id="IPR013022">
    <property type="entry name" value="Xyl_isomerase-like_TIM-brl"/>
</dbReference>
<dbReference type="InterPro" id="IPR036237">
    <property type="entry name" value="Xyl_isomerase-like_sf"/>
</dbReference>
<dbReference type="AlphaFoldDB" id="A0AAU7JFF8"/>
<dbReference type="InterPro" id="IPR050417">
    <property type="entry name" value="Sugar_Epim/Isomerase"/>
</dbReference>
<dbReference type="RefSeq" id="WP_406855958.1">
    <property type="nucleotide sequence ID" value="NZ_CP157484.1"/>
</dbReference>
<dbReference type="Pfam" id="PF01261">
    <property type="entry name" value="AP_endonuc_2"/>
    <property type="match status" value="1"/>
</dbReference>
<sequence length="264" mass="29073">MPRFAANLSMMFTEWEFLDRFAAAADAGFAAVEFLFPYEHPPEAIEQRLRENGLTQALFNLWPGDWAKGERGIAALPGREAEFREGLDRATAYVEATGVRRVHLMSGMADPADPAARASFEASLALACETMGPLGADVLLEPINGRDMPGYFMNDFDRAAKIVTQSGHANLKLQFDMYHRQILHGDVTMALRAMLPIVAHVQVASVPSRNEPDGEELAYPFLFAELDRLGYAGFVGCEYRPRAGTVEGLGWFNAWRRGAGAKSA</sequence>
<name>A0AAU7JFF8_9HYPH</name>
<dbReference type="GO" id="GO:0008903">
    <property type="term" value="F:hydroxypyruvate isomerase activity"/>
    <property type="evidence" value="ECO:0007669"/>
    <property type="project" value="TreeGrafter"/>
</dbReference>
<dbReference type="InterPro" id="IPR053398">
    <property type="entry name" value="HPT_OtnI_isomerases"/>
</dbReference>
<dbReference type="PANTHER" id="PTHR43489:SF6">
    <property type="entry name" value="HYDROXYPYRUVATE ISOMERASE-RELATED"/>
    <property type="match status" value="1"/>
</dbReference>
<evidence type="ECO:0000256" key="3">
    <source>
        <dbReference type="PIRSR" id="PIRSR006241-50"/>
    </source>
</evidence>
<gene>
    <name evidence="5" type="primary">otnI</name>
    <name evidence="5" type="ORF">ABEG18_26160</name>
</gene>
<evidence type="ECO:0000259" key="4">
    <source>
        <dbReference type="Pfam" id="PF01261"/>
    </source>
</evidence>
<keyword evidence="1 2" id="KW-0413">Isomerase</keyword>
<dbReference type="SUPFAM" id="SSF51658">
    <property type="entry name" value="Xylose isomerase-like"/>
    <property type="match status" value="1"/>
</dbReference>
<organism evidence="5">
    <name type="scientific">Alsobacter sp. KACC 23698</name>
    <dbReference type="NCBI Taxonomy" id="3149229"/>
    <lineage>
        <taxon>Bacteria</taxon>
        <taxon>Pseudomonadati</taxon>
        <taxon>Pseudomonadota</taxon>
        <taxon>Alphaproteobacteria</taxon>
        <taxon>Hyphomicrobiales</taxon>
        <taxon>Alsobacteraceae</taxon>
        <taxon>Alsobacter</taxon>
    </lineage>
</organism>
<protein>
    <submittedName>
        <fullName evidence="5">2-oxo-tetronate isomerase</fullName>
        <ecNumber evidence="5">5.3.1.35</ecNumber>
    </submittedName>
</protein>
<accession>A0AAU7JFF8</accession>
<dbReference type="InterPro" id="IPR026040">
    <property type="entry name" value="HyI-like"/>
</dbReference>
<feature type="domain" description="Xylose isomerase-like TIM barrel" evidence="4">
    <location>
        <begin position="21"/>
        <end position="254"/>
    </location>
</feature>
<feature type="active site" description="Proton donor/acceptor" evidence="3">
    <location>
        <position position="238"/>
    </location>
</feature>
<reference evidence="5" key="1">
    <citation type="submission" date="2024-05" db="EMBL/GenBank/DDBJ databases">
        <authorList>
            <person name="Kim S."/>
            <person name="Heo J."/>
            <person name="Choi H."/>
            <person name="Choi Y."/>
            <person name="Kwon S.-W."/>
            <person name="Kim Y."/>
        </authorList>
    </citation>
    <scope>NUCLEOTIDE SEQUENCE</scope>
    <source>
        <strain evidence="5">KACC 23698</strain>
    </source>
</reference>
<dbReference type="Gene3D" id="3.20.20.150">
    <property type="entry name" value="Divalent-metal-dependent TIM barrel enzymes"/>
    <property type="match status" value="1"/>
</dbReference>
<dbReference type="PANTHER" id="PTHR43489">
    <property type="entry name" value="ISOMERASE"/>
    <property type="match status" value="1"/>
</dbReference>
<dbReference type="EMBL" id="CP157484">
    <property type="protein sequence ID" value="XBO39118.1"/>
    <property type="molecule type" value="Genomic_DNA"/>
</dbReference>
<feature type="active site" description="Proton donor/acceptor" evidence="3">
    <location>
        <position position="141"/>
    </location>
</feature>
<evidence type="ECO:0000256" key="2">
    <source>
        <dbReference type="PIRNR" id="PIRNR006241"/>
    </source>
</evidence>
<dbReference type="NCBIfam" id="NF043033">
    <property type="entry name" value="OxoTetrIsom"/>
    <property type="match status" value="1"/>
</dbReference>
<dbReference type="PIRSF" id="PIRSF006241">
    <property type="entry name" value="HyI"/>
    <property type="match status" value="1"/>
</dbReference>
<evidence type="ECO:0000313" key="5">
    <source>
        <dbReference type="EMBL" id="XBO39118.1"/>
    </source>
</evidence>